<dbReference type="Proteomes" id="UP001595878">
    <property type="component" value="Unassembled WGS sequence"/>
</dbReference>
<name>A0ABV9L675_9FLAO</name>
<evidence type="ECO:0000256" key="1">
    <source>
        <dbReference type="SAM" id="SignalP"/>
    </source>
</evidence>
<accession>A0ABV9L675</accession>
<dbReference type="InterPro" id="IPR037066">
    <property type="entry name" value="Plug_dom_sf"/>
</dbReference>
<dbReference type="EMBL" id="JBHSHB010000007">
    <property type="protein sequence ID" value="MFC4689320.1"/>
    <property type="molecule type" value="Genomic_DNA"/>
</dbReference>
<keyword evidence="3" id="KW-1185">Reference proteome</keyword>
<dbReference type="Gene3D" id="1.25.40.10">
    <property type="entry name" value="Tetratricopeptide repeat domain"/>
    <property type="match status" value="1"/>
</dbReference>
<dbReference type="InterPro" id="IPR008969">
    <property type="entry name" value="CarboxyPept-like_regulatory"/>
</dbReference>
<dbReference type="SUPFAM" id="SSF48452">
    <property type="entry name" value="TPR-like"/>
    <property type="match status" value="1"/>
</dbReference>
<dbReference type="SUPFAM" id="SSF49464">
    <property type="entry name" value="Carboxypeptidase regulatory domain-like"/>
    <property type="match status" value="2"/>
</dbReference>
<dbReference type="InterPro" id="IPR011990">
    <property type="entry name" value="TPR-like_helical_dom_sf"/>
</dbReference>
<reference evidence="3" key="1">
    <citation type="journal article" date="2019" name="Int. J. Syst. Evol. Microbiol.">
        <title>The Global Catalogue of Microorganisms (GCM) 10K type strain sequencing project: providing services to taxonomists for standard genome sequencing and annotation.</title>
        <authorList>
            <consortium name="The Broad Institute Genomics Platform"/>
            <consortium name="The Broad Institute Genome Sequencing Center for Infectious Disease"/>
            <person name="Wu L."/>
            <person name="Ma J."/>
        </authorList>
    </citation>
    <scope>NUCLEOTIDE SEQUENCE [LARGE SCALE GENOMIC DNA]</scope>
    <source>
        <strain evidence="3">CGMCC 4.7427</strain>
    </source>
</reference>
<feature type="signal peptide" evidence="1">
    <location>
        <begin position="1"/>
        <end position="21"/>
    </location>
</feature>
<gene>
    <name evidence="2" type="ORF">ACFO5T_02645</name>
</gene>
<sequence length="1017" mass="113865">MIKKYICFIFLVLTFLSTSYAQYGSRVTVKGKIVDNKTKRAVEFANIGFVGAAIGTVSDVDGNFSLSFAPGLLLATDKFQVSVIGYEPQIFSKNDVLKQVGKDFFISLKAKQYSLDEVIVGETKRTKSTVGDLDYDDRIIGYWKDIEGLGGEITTKIKIRRKNTKLHNLQFKVLENGADSLLVRVNVYDVNHYGLVGQNLLSQSIKHTISTKQGLVSIPLEDYGIYVHSNIIVGIELLKVYGRQIGFSLAGSMSKGTSFIRYKSQDHFKPVENTSMAFRLDVSNPARKGSGPEKRDIPSMITLYWDTSTVHKNRNLESEIALVSDLLKKTKEAQVDVVKFAQGYEETKTFYMHKGKAAPIISYLKNTTYVGSANFENLTRPELKENAAVILVTQGQTVISKITPSFPCPVFVVSSNYDANKKSLEDLALFTDGDFLDASLEDKKDLIKRYTHFIEDRPVQELPTSFASGGVSYQGKQGEIKLQGAKVTLQNSFRTAETDVNGSYRIAANPGDILEISFPGMENQAIKVGERGRNNVKMIATYDVLDEVILTSKKQEKVLVQTTQGLRNEDAVGYKNNLIDEKEITAKYTTLGQVLRREAGVEVRLDVFTRKEVYIFPRTFYNSIETPQPPIIVIDGVIYNQTDATELPQLDMQNVKSINTNSSLIATTLYGSIAAGGVIEIKTKTGNTTTKAAKKKASALATGNTYTEQVPVYENARAVSNTYKALQQGSSLEGSKEVYFNLLKRRTNPGISFYMDAYNYFKDQDAQFTERIVTSIIAVAPENKQALRTATFALQELGLDDKVVSVVKHIKSIAPRDVQSYLDLAQAYDSNGDYQAAFEEYKTILANQLDGVNFESIQETAENELRRLVKKHKSKVSFADLPQSLLDVSFSKKRRLVFEWSDPSAQFEIQFVNPEGKFFTWDHTMYKNQEVMASQLRTGTLVKEFELDDLSQGKWIINLNYVADSAITKTTPFLTYTSYEDYATDTEKKKVKIIPLAQITSKVTIDNFIINSSNYEN</sequence>
<dbReference type="Gene3D" id="2.170.130.10">
    <property type="entry name" value="TonB-dependent receptor, plug domain"/>
    <property type="match status" value="1"/>
</dbReference>
<dbReference type="RefSeq" id="WP_380031807.1">
    <property type="nucleotide sequence ID" value="NZ_JBHSHB010000007.1"/>
</dbReference>
<organism evidence="2 3">
    <name type="scientific">Dokdonia genika</name>
    <dbReference type="NCBI Taxonomy" id="308113"/>
    <lineage>
        <taxon>Bacteria</taxon>
        <taxon>Pseudomonadati</taxon>
        <taxon>Bacteroidota</taxon>
        <taxon>Flavobacteriia</taxon>
        <taxon>Flavobacteriales</taxon>
        <taxon>Flavobacteriaceae</taxon>
        <taxon>Dokdonia</taxon>
    </lineage>
</organism>
<feature type="chain" id="PRO_5046949887" evidence="1">
    <location>
        <begin position="22"/>
        <end position="1017"/>
    </location>
</feature>
<protein>
    <submittedName>
        <fullName evidence="2">Carboxypeptidase-like regulatory domain-containing protein</fullName>
    </submittedName>
</protein>
<evidence type="ECO:0000313" key="2">
    <source>
        <dbReference type="EMBL" id="MFC4689320.1"/>
    </source>
</evidence>
<proteinExistence type="predicted"/>
<keyword evidence="1" id="KW-0732">Signal</keyword>
<comment type="caution">
    <text evidence="2">The sequence shown here is derived from an EMBL/GenBank/DDBJ whole genome shotgun (WGS) entry which is preliminary data.</text>
</comment>
<evidence type="ECO:0000313" key="3">
    <source>
        <dbReference type="Proteomes" id="UP001595878"/>
    </source>
</evidence>
<dbReference type="Pfam" id="PF13715">
    <property type="entry name" value="CarbopepD_reg_2"/>
    <property type="match status" value="1"/>
</dbReference>
<dbReference type="SUPFAM" id="SSF56935">
    <property type="entry name" value="Porins"/>
    <property type="match status" value="1"/>
</dbReference>